<keyword evidence="1" id="KW-0812">Transmembrane</keyword>
<evidence type="ECO:0000256" key="1">
    <source>
        <dbReference type="SAM" id="Phobius"/>
    </source>
</evidence>
<evidence type="ECO:0000313" key="3">
    <source>
        <dbReference type="Proteomes" id="UP000182110"/>
    </source>
</evidence>
<dbReference type="Proteomes" id="UP000182110">
    <property type="component" value="Unassembled WGS sequence"/>
</dbReference>
<keyword evidence="1" id="KW-1133">Transmembrane helix</keyword>
<gene>
    <name evidence="2" type="ORF">BN1180_02651</name>
</gene>
<dbReference type="AlphaFoldDB" id="A0AAN2PH18"/>
<proteinExistence type="predicted"/>
<organism evidence="2 3">
    <name type="scientific">Peribacillus simplex</name>
    <dbReference type="NCBI Taxonomy" id="1478"/>
    <lineage>
        <taxon>Bacteria</taxon>
        <taxon>Bacillati</taxon>
        <taxon>Bacillota</taxon>
        <taxon>Bacilli</taxon>
        <taxon>Bacillales</taxon>
        <taxon>Bacillaceae</taxon>
        <taxon>Peribacillus</taxon>
    </lineage>
</organism>
<evidence type="ECO:0000313" key="2">
    <source>
        <dbReference type="EMBL" id="CEG32490.1"/>
    </source>
</evidence>
<keyword evidence="3" id="KW-1185">Reference proteome</keyword>
<dbReference type="RefSeq" id="WP_034311919.1">
    <property type="nucleotide sequence ID" value="NZ_CCXW01000001.1"/>
</dbReference>
<feature type="transmembrane region" description="Helical" evidence="1">
    <location>
        <begin position="72"/>
        <end position="95"/>
    </location>
</feature>
<dbReference type="EMBL" id="CCXW01000001">
    <property type="protein sequence ID" value="CEG32490.1"/>
    <property type="molecule type" value="Genomic_DNA"/>
</dbReference>
<protein>
    <submittedName>
        <fullName evidence="2">Uncharacterized protein</fullName>
    </submittedName>
</protein>
<sequence length="96" mass="10746">MNEKYSKRSAILSIISAITMFIAYEFAPDKPEGMMVVFLKVLFFSSIITGVLSLVFSYISFKNKEEGFLKKIAPLIILLILLVFSFSIIGVVIGLM</sequence>
<comment type="caution">
    <text evidence="2">The sequence shown here is derived from an EMBL/GenBank/DDBJ whole genome shotgun (WGS) entry which is preliminary data.</text>
</comment>
<reference evidence="2 3" key="1">
    <citation type="journal article" date="2014" name="Genome Announc.">
        <title>Genome Sequence of Bacillus simplex Strain P558, Isolated from a Human Fecal Sample.</title>
        <authorList>
            <person name="Croce O."/>
            <person name="Hugon P."/>
            <person name="Lagier J.C."/>
            <person name="Bibi F."/>
            <person name="Robert C."/>
            <person name="Azhar E.I."/>
            <person name="Raoult D."/>
            <person name="Fournier P.E."/>
        </authorList>
    </citation>
    <scope>NUCLEOTIDE SEQUENCE [LARGE SCALE GENOMIC DNA]</scope>
    <source>
        <strain evidence="2 3">P558</strain>
    </source>
</reference>
<name>A0AAN2PH18_9BACI</name>
<feature type="transmembrane region" description="Helical" evidence="1">
    <location>
        <begin position="33"/>
        <end position="60"/>
    </location>
</feature>
<keyword evidence="1" id="KW-0472">Membrane</keyword>
<accession>A0AAN2PH18</accession>
<feature type="transmembrane region" description="Helical" evidence="1">
    <location>
        <begin position="9"/>
        <end position="27"/>
    </location>
</feature>